<dbReference type="InterPro" id="IPR003834">
    <property type="entry name" value="Cyt_c_assmbl_TM_dom"/>
</dbReference>
<evidence type="ECO:0000256" key="1">
    <source>
        <dbReference type="ARBA" id="ARBA00004141"/>
    </source>
</evidence>
<evidence type="ECO:0000256" key="4">
    <source>
        <dbReference type="ARBA" id="ARBA00022989"/>
    </source>
</evidence>
<organism evidence="9 10">
    <name type="scientific">Gordonia iterans</name>
    <dbReference type="NCBI Taxonomy" id="1004901"/>
    <lineage>
        <taxon>Bacteria</taxon>
        <taxon>Bacillati</taxon>
        <taxon>Actinomycetota</taxon>
        <taxon>Actinomycetes</taxon>
        <taxon>Mycobacteriales</taxon>
        <taxon>Gordoniaceae</taxon>
        <taxon>Gordonia</taxon>
    </lineage>
</organism>
<dbReference type="AlphaFoldDB" id="A0A2S0KHY7"/>
<keyword evidence="3 7" id="KW-0812">Transmembrane</keyword>
<feature type="transmembrane region" description="Helical" evidence="7">
    <location>
        <begin position="6"/>
        <end position="35"/>
    </location>
</feature>
<dbReference type="GO" id="GO:0017004">
    <property type="term" value="P:cytochrome complex assembly"/>
    <property type="evidence" value="ECO:0007669"/>
    <property type="project" value="InterPro"/>
</dbReference>
<keyword evidence="10" id="KW-1185">Reference proteome</keyword>
<gene>
    <name evidence="9" type="ORF">C6V83_14380</name>
</gene>
<accession>A0A2S0KHY7</accession>
<dbReference type="GO" id="GO:0016020">
    <property type="term" value="C:membrane"/>
    <property type="evidence" value="ECO:0007669"/>
    <property type="project" value="UniProtKB-SubCell"/>
</dbReference>
<evidence type="ECO:0000256" key="6">
    <source>
        <dbReference type="SAM" id="MobiDB-lite"/>
    </source>
</evidence>
<dbReference type="EMBL" id="CP027433">
    <property type="protein sequence ID" value="AVM01256.1"/>
    <property type="molecule type" value="Genomic_DNA"/>
</dbReference>
<dbReference type="Proteomes" id="UP000239814">
    <property type="component" value="Chromosome"/>
</dbReference>
<name>A0A2S0KHY7_9ACTN</name>
<evidence type="ECO:0000256" key="7">
    <source>
        <dbReference type="SAM" id="Phobius"/>
    </source>
</evidence>
<feature type="domain" description="Cytochrome C biogenesis protein transmembrane" evidence="8">
    <location>
        <begin position="8"/>
        <end position="181"/>
    </location>
</feature>
<dbReference type="PANTHER" id="PTHR31272:SF4">
    <property type="entry name" value="CYTOCHROME C-TYPE BIOGENESIS PROTEIN HI_1454-RELATED"/>
    <property type="match status" value="1"/>
</dbReference>
<feature type="transmembrane region" description="Helical" evidence="7">
    <location>
        <begin position="252"/>
        <end position="269"/>
    </location>
</feature>
<dbReference type="PANTHER" id="PTHR31272">
    <property type="entry name" value="CYTOCHROME C-TYPE BIOGENESIS PROTEIN HI_1454-RELATED"/>
    <property type="match status" value="1"/>
</dbReference>
<dbReference type="Pfam" id="PF02683">
    <property type="entry name" value="DsbD_TM"/>
    <property type="match status" value="1"/>
</dbReference>
<keyword evidence="4 7" id="KW-1133">Transmembrane helix</keyword>
<feature type="transmembrane region" description="Helical" evidence="7">
    <location>
        <begin position="150"/>
        <end position="174"/>
    </location>
</feature>
<comment type="similarity">
    <text evidence="2">Belongs to the DsbD family.</text>
</comment>
<feature type="transmembrane region" description="Helical" evidence="7">
    <location>
        <begin position="119"/>
        <end position="144"/>
    </location>
</feature>
<evidence type="ECO:0000256" key="2">
    <source>
        <dbReference type="ARBA" id="ARBA00006143"/>
    </source>
</evidence>
<evidence type="ECO:0000313" key="10">
    <source>
        <dbReference type="Proteomes" id="UP000239814"/>
    </source>
</evidence>
<reference evidence="9 10" key="1">
    <citation type="submission" date="2018-03" db="EMBL/GenBank/DDBJ databases">
        <title>Characteristics and genome of n-alkane degrading marine bacteria Gordonia iterans isolated from crude oil contaminated in Tae-an, South Korea.</title>
        <authorList>
            <person name="Lee S.-S."/>
            <person name="Kim H."/>
        </authorList>
    </citation>
    <scope>NUCLEOTIDE SEQUENCE [LARGE SCALE GENOMIC DNA]</scope>
    <source>
        <strain evidence="9 10">Co17</strain>
    </source>
</reference>
<dbReference type="RefSeq" id="WP_105942966.1">
    <property type="nucleotide sequence ID" value="NZ_CP027433.1"/>
</dbReference>
<feature type="region of interest" description="Disordered" evidence="6">
    <location>
        <begin position="279"/>
        <end position="298"/>
    </location>
</feature>
<dbReference type="KEGG" id="git:C6V83_14380"/>
<evidence type="ECO:0000313" key="9">
    <source>
        <dbReference type="EMBL" id="AVM01256.1"/>
    </source>
</evidence>
<evidence type="ECO:0000256" key="3">
    <source>
        <dbReference type="ARBA" id="ARBA00022692"/>
    </source>
</evidence>
<proteinExistence type="inferred from homology"/>
<evidence type="ECO:0000259" key="8">
    <source>
        <dbReference type="Pfam" id="PF02683"/>
    </source>
</evidence>
<comment type="subcellular location">
    <subcellularLocation>
        <location evidence="1">Membrane</location>
        <topology evidence="1">Multi-pass membrane protein</topology>
    </subcellularLocation>
</comment>
<dbReference type="OrthoDB" id="4332145at2"/>
<feature type="transmembrane region" description="Helical" evidence="7">
    <location>
        <begin position="82"/>
        <end position="107"/>
    </location>
</feature>
<feature type="transmembrane region" description="Helical" evidence="7">
    <location>
        <begin position="195"/>
        <end position="217"/>
    </location>
</feature>
<sequence>MTGNIGLLGAFVGGLLALLSPCAALLLPSFFAFTYTGFGTLVARTGLFFLGLVAVLAPVGAGVGAFGSLFTTHRETLTAVGAVVIIVFGLVMVFGSGFGFGALSGLADRVQVAGPISTVLLGAVYGFAGFCSGPLLGAVLTVGVVSGSPLYGALVMTAYAAGMTAPLLVLALFWDRIGPRVRSALRGREISVGRRRFHTTSLIAGLALIAVGIFLWVTDGTASLGAPVGADTQLRWQGDIARWTGQFSNLEAATAVVAVLVLVTAVRVVRRRVTGQDVRENSRANGDVSEAPPDRRSS</sequence>
<feature type="transmembrane region" description="Helical" evidence="7">
    <location>
        <begin position="47"/>
        <end position="70"/>
    </location>
</feature>
<evidence type="ECO:0000256" key="5">
    <source>
        <dbReference type="ARBA" id="ARBA00023136"/>
    </source>
</evidence>
<keyword evidence="5 7" id="KW-0472">Membrane</keyword>
<protein>
    <submittedName>
        <fullName evidence="9">Cytochrome C biogenesis protein CcdA</fullName>
    </submittedName>
</protein>
<dbReference type="InterPro" id="IPR051790">
    <property type="entry name" value="Cytochrome_c-biogenesis_DsbD"/>
</dbReference>